<dbReference type="InterPro" id="IPR045592">
    <property type="entry name" value="DUF6461"/>
</dbReference>
<dbReference type="Pfam" id="PF09346">
    <property type="entry name" value="SMI1_KNR4"/>
    <property type="match status" value="1"/>
</dbReference>
<evidence type="ECO:0000259" key="2">
    <source>
        <dbReference type="SMART" id="SM00860"/>
    </source>
</evidence>
<dbReference type="InterPro" id="IPR018958">
    <property type="entry name" value="Knr4/Smi1-like_dom"/>
</dbReference>
<dbReference type="Proteomes" id="UP001622496">
    <property type="component" value="Chromosome"/>
</dbReference>
<feature type="domain" description="Knr4/Smi1-like" evidence="2">
    <location>
        <begin position="31"/>
        <end position="159"/>
    </location>
</feature>
<evidence type="ECO:0000313" key="3">
    <source>
        <dbReference type="EMBL" id="WTP70097.1"/>
    </source>
</evidence>
<dbReference type="SUPFAM" id="SSF160631">
    <property type="entry name" value="SMI1/KNR4-like"/>
    <property type="match status" value="1"/>
</dbReference>
<evidence type="ECO:0000256" key="1">
    <source>
        <dbReference type="SAM" id="MobiDB-lite"/>
    </source>
</evidence>
<dbReference type="RefSeq" id="WP_078605652.1">
    <property type="nucleotide sequence ID" value="NZ_CP108135.1"/>
</dbReference>
<keyword evidence="4" id="KW-1185">Reference proteome</keyword>
<dbReference type="SMART" id="SM00860">
    <property type="entry name" value="SMI1_KNR4"/>
    <property type="match status" value="1"/>
</dbReference>
<protein>
    <submittedName>
        <fullName evidence="3">SMI1/KNR4 family protein</fullName>
    </submittedName>
</protein>
<dbReference type="EMBL" id="CP108135">
    <property type="protein sequence ID" value="WTP70097.1"/>
    <property type="molecule type" value="Genomic_DNA"/>
</dbReference>
<reference evidence="3 4" key="1">
    <citation type="submission" date="2022-10" db="EMBL/GenBank/DDBJ databases">
        <title>The complete genomes of actinobacterial strains from the NBC collection.</title>
        <authorList>
            <person name="Joergensen T.S."/>
            <person name="Alvarez Arevalo M."/>
            <person name="Sterndorff E.B."/>
            <person name="Faurdal D."/>
            <person name="Vuksanovic O."/>
            <person name="Mourched A.-S."/>
            <person name="Charusanti P."/>
            <person name="Shaw S."/>
            <person name="Blin K."/>
            <person name="Weber T."/>
        </authorList>
    </citation>
    <scope>NUCLEOTIDE SEQUENCE [LARGE SCALE GENOMIC DNA]</scope>
    <source>
        <strain evidence="3 4">NBC_00185</strain>
    </source>
</reference>
<evidence type="ECO:0000313" key="4">
    <source>
        <dbReference type="Proteomes" id="UP001622496"/>
    </source>
</evidence>
<proteinExistence type="predicted"/>
<name>A0ABZ1KE73_9ACTN</name>
<organism evidence="3 4">
    <name type="scientific">[Kitasatospora] papulosa</name>
    <dbReference type="NCBI Taxonomy" id="1464011"/>
    <lineage>
        <taxon>Bacteria</taxon>
        <taxon>Bacillati</taxon>
        <taxon>Actinomycetota</taxon>
        <taxon>Actinomycetes</taxon>
        <taxon>Kitasatosporales</taxon>
        <taxon>Streptomycetaceae</taxon>
        <taxon>Streptomyces</taxon>
    </lineage>
</organism>
<feature type="compositionally biased region" description="Basic and acidic residues" evidence="1">
    <location>
        <begin position="579"/>
        <end position="593"/>
    </location>
</feature>
<accession>A0ABZ1KE73</accession>
<gene>
    <name evidence="3" type="ORF">OG560_33625</name>
</gene>
<sequence>MTVIPVYRSWQRIETWLAEHAPRTFDSLRPPASADAISAAADELRMKFPADLVESLRCHDGVSPGHGLFQFPGGDQPLGIDAILRRGRMDQQLWNRLGEDHPDETYWHPEFLMFADSNPPDGLVLDCREGATFGAVGTHLKGGGTSFGRWPSLAAFLHELAGGLEHGLAMGWWRKFVPVVWQETLLWEEEPQPLPVPRSLREVAATVAAPAAPEVGQDPLPVVAEEGWAGEYASFCLSFVRGLDESELLRRFGALADTHRPRSRGQAQADAQRWTAGLLPVVRAGRCGQWAFGIEEGHRWEGNRSEVLRRLSRGTQAVSLSFSGATTMSYYEDGEVVTVYDTRRSYQQPGEGDPFDIFPELPAHGPAAGRLLPDGRTSLGSLEVPTERTPLLQRATLRAVCGVVSDHFGIDLPPGALTGELASAQVLPVLPGVDGRYRPPTELAEHITTASEARLRTVLATQMCSLAAETGLDTYPEVIEALHRAGQDECHGVDDDSPLGIRLRTVFADAAAAWSLPRDDDGHLLIDLSERDAWQHRANAAGALADALSLPAREVIGSVLHQRRNPDWRAEFTEQLGEAPHEHRGAPPHERQVRTPTAHARRRRSTQ</sequence>
<dbReference type="Pfam" id="PF20062">
    <property type="entry name" value="DUF6461"/>
    <property type="match status" value="1"/>
</dbReference>
<dbReference type="InterPro" id="IPR037883">
    <property type="entry name" value="Knr4/Smi1-like_sf"/>
</dbReference>
<feature type="region of interest" description="Disordered" evidence="1">
    <location>
        <begin position="574"/>
        <end position="607"/>
    </location>
</feature>